<dbReference type="Proteomes" id="UP001165384">
    <property type="component" value="Unassembled WGS sequence"/>
</dbReference>
<keyword evidence="1" id="KW-1133">Transmembrane helix</keyword>
<feature type="transmembrane region" description="Helical" evidence="1">
    <location>
        <begin position="108"/>
        <end position="126"/>
    </location>
</feature>
<feature type="transmembrane region" description="Helical" evidence="1">
    <location>
        <begin position="133"/>
        <end position="153"/>
    </location>
</feature>
<proteinExistence type="predicted"/>
<evidence type="ECO:0000313" key="2">
    <source>
        <dbReference type="EMBL" id="MCG2576407.1"/>
    </source>
</evidence>
<evidence type="ECO:0000256" key="1">
    <source>
        <dbReference type="SAM" id="Phobius"/>
    </source>
</evidence>
<protein>
    <submittedName>
        <fullName evidence="2">Uncharacterized protein</fullName>
    </submittedName>
</protein>
<accession>A0ABS9JZS9</accession>
<name>A0ABS9JZS9_9RHOO</name>
<dbReference type="RefSeq" id="WP_275708297.1">
    <property type="nucleotide sequence ID" value="NZ_JAKLTN010000001.1"/>
</dbReference>
<keyword evidence="1" id="KW-0472">Membrane</keyword>
<comment type="caution">
    <text evidence="2">The sequence shown here is derived from an EMBL/GenBank/DDBJ whole genome shotgun (WGS) entry which is preliminary data.</text>
</comment>
<keyword evidence="3" id="KW-1185">Reference proteome</keyword>
<gene>
    <name evidence="2" type="ORF">LZ012_05300</name>
</gene>
<dbReference type="EMBL" id="JAKLTN010000001">
    <property type="protein sequence ID" value="MCG2576407.1"/>
    <property type="molecule type" value="Genomic_DNA"/>
</dbReference>
<reference evidence="2" key="1">
    <citation type="submission" date="2022-01" db="EMBL/GenBank/DDBJ databases">
        <authorList>
            <person name="Jo J.-H."/>
            <person name="Im W.-T."/>
        </authorList>
    </citation>
    <scope>NUCLEOTIDE SEQUENCE</scope>
    <source>
        <strain evidence="2">XY25</strain>
    </source>
</reference>
<keyword evidence="1" id="KW-0812">Transmembrane</keyword>
<feature type="transmembrane region" description="Helical" evidence="1">
    <location>
        <begin position="6"/>
        <end position="25"/>
    </location>
</feature>
<sequence>MSIEAAYGLLAHALVFGALTALLPFGMFRARVALAATALSLMIGIAPLMLAFFGPPSTTLLCLAVLQLSGAPISPLSRWPAAAVPGTAVGLYLSAAGWLPGDMYALGYQPWPLLAALLAIGVALCWKNQTTWLLILAIALLAYAGGLFANLWQALLDPLLVLLALAVVLRQGAVRFIASRNR</sequence>
<feature type="transmembrane region" description="Helical" evidence="1">
    <location>
        <begin position="159"/>
        <end position="178"/>
    </location>
</feature>
<evidence type="ECO:0000313" key="3">
    <source>
        <dbReference type="Proteomes" id="UP001165384"/>
    </source>
</evidence>
<organism evidence="2 3">
    <name type="scientific">Dechloromonas hankyongensis</name>
    <dbReference type="NCBI Taxonomy" id="2908002"/>
    <lineage>
        <taxon>Bacteria</taxon>
        <taxon>Pseudomonadati</taxon>
        <taxon>Pseudomonadota</taxon>
        <taxon>Betaproteobacteria</taxon>
        <taxon>Rhodocyclales</taxon>
        <taxon>Azonexaceae</taxon>
        <taxon>Dechloromonas</taxon>
    </lineage>
</organism>
<feature type="transmembrane region" description="Helical" evidence="1">
    <location>
        <begin position="32"/>
        <end position="53"/>
    </location>
</feature>